<dbReference type="PANTHER" id="PTHR47691:SF3">
    <property type="entry name" value="HTH-TYPE TRANSCRIPTIONAL REGULATOR RV0890C-RELATED"/>
    <property type="match status" value="1"/>
</dbReference>
<dbReference type="SUPFAM" id="SSF52540">
    <property type="entry name" value="P-loop containing nucleoside triphosphate hydrolases"/>
    <property type="match status" value="1"/>
</dbReference>
<dbReference type="InterPro" id="IPR058852">
    <property type="entry name" value="HTH_77"/>
</dbReference>
<gene>
    <name evidence="2" type="ORF">Vau01_097760</name>
</gene>
<dbReference type="AlphaFoldDB" id="A0A8J4E4S6"/>
<dbReference type="InterPro" id="IPR016032">
    <property type="entry name" value="Sig_transdc_resp-reg_C-effctor"/>
</dbReference>
<dbReference type="PANTHER" id="PTHR47691">
    <property type="entry name" value="REGULATOR-RELATED"/>
    <property type="match status" value="1"/>
</dbReference>
<dbReference type="Gene3D" id="1.25.40.10">
    <property type="entry name" value="Tetratricopeptide repeat domain"/>
    <property type="match status" value="1"/>
</dbReference>
<dbReference type="RefSeq" id="WP_204007792.1">
    <property type="nucleotide sequence ID" value="NZ_BOPG01000076.1"/>
</dbReference>
<evidence type="ECO:0000313" key="3">
    <source>
        <dbReference type="Proteomes" id="UP000612585"/>
    </source>
</evidence>
<feature type="domain" description="HTH luxR-type" evidence="1">
    <location>
        <begin position="682"/>
        <end position="747"/>
    </location>
</feature>
<protein>
    <submittedName>
        <fullName evidence="2">LuxR family transcriptional regulator</fullName>
    </submittedName>
</protein>
<dbReference type="PRINTS" id="PR00038">
    <property type="entry name" value="HTHLUXR"/>
</dbReference>
<dbReference type="PROSITE" id="PS50043">
    <property type="entry name" value="HTH_LUXR_2"/>
    <property type="match status" value="1"/>
</dbReference>
<dbReference type="InterPro" id="IPR036388">
    <property type="entry name" value="WH-like_DNA-bd_sf"/>
</dbReference>
<dbReference type="Gene3D" id="1.10.10.10">
    <property type="entry name" value="Winged helix-like DNA-binding domain superfamily/Winged helix DNA-binding domain"/>
    <property type="match status" value="1"/>
</dbReference>
<keyword evidence="3" id="KW-1185">Reference proteome</keyword>
<dbReference type="Pfam" id="PF25872">
    <property type="entry name" value="HTH_77"/>
    <property type="match status" value="1"/>
</dbReference>
<dbReference type="PRINTS" id="PR00364">
    <property type="entry name" value="DISEASERSIST"/>
</dbReference>
<accession>A0A8J4E4S6</accession>
<comment type="caution">
    <text evidence="2">The sequence shown here is derived from an EMBL/GenBank/DDBJ whole genome shotgun (WGS) entry which is preliminary data.</text>
</comment>
<organism evidence="2 3">
    <name type="scientific">Virgisporangium aurantiacum</name>
    <dbReference type="NCBI Taxonomy" id="175570"/>
    <lineage>
        <taxon>Bacteria</taxon>
        <taxon>Bacillati</taxon>
        <taxon>Actinomycetota</taxon>
        <taxon>Actinomycetes</taxon>
        <taxon>Micromonosporales</taxon>
        <taxon>Micromonosporaceae</taxon>
        <taxon>Virgisporangium</taxon>
    </lineage>
</organism>
<name>A0A8J4E4S6_9ACTN</name>
<dbReference type="GO" id="GO:0016887">
    <property type="term" value="F:ATP hydrolysis activity"/>
    <property type="evidence" value="ECO:0007669"/>
    <property type="project" value="InterPro"/>
</dbReference>
<dbReference type="Proteomes" id="UP000612585">
    <property type="component" value="Unassembled WGS sequence"/>
</dbReference>
<dbReference type="InterPro" id="IPR011990">
    <property type="entry name" value="TPR-like_helical_dom_sf"/>
</dbReference>
<dbReference type="Pfam" id="PF13401">
    <property type="entry name" value="AAA_22"/>
    <property type="match status" value="1"/>
</dbReference>
<proteinExistence type="predicted"/>
<dbReference type="Pfam" id="PF00196">
    <property type="entry name" value="GerE"/>
    <property type="match status" value="1"/>
</dbReference>
<dbReference type="Gene3D" id="3.40.50.300">
    <property type="entry name" value="P-loop containing nucleotide triphosphate hydrolases"/>
    <property type="match status" value="1"/>
</dbReference>
<dbReference type="EMBL" id="BOPG01000076">
    <property type="protein sequence ID" value="GIJ62260.1"/>
    <property type="molecule type" value="Genomic_DNA"/>
</dbReference>
<dbReference type="GO" id="GO:0003677">
    <property type="term" value="F:DNA binding"/>
    <property type="evidence" value="ECO:0007669"/>
    <property type="project" value="InterPro"/>
</dbReference>
<dbReference type="SUPFAM" id="SSF48452">
    <property type="entry name" value="TPR-like"/>
    <property type="match status" value="1"/>
</dbReference>
<dbReference type="InterPro" id="IPR027417">
    <property type="entry name" value="P-loop_NTPase"/>
</dbReference>
<dbReference type="InterPro" id="IPR049945">
    <property type="entry name" value="AAA_22"/>
</dbReference>
<sequence>MATRSRRPGNLPAEATSFVGRRHALAEARKKLADGRLVSLVGPGGVGKTRLAVRLATDLARGFRDGAWLVELGKLRDPALVTHTAMAALDLRDQAASEPRELLLRHLRDAELLLVVDNCEHLLDAAAELIGEVLRAAPAVRVIATSQAPLRAAGEHVLRVPPLSLPADDPLERLRENEAVRLFVERAAAASGDFELTEANRAAVVDLCRRLDGLPLAIELAAVRTRALAPAQILDRLHDRFALLARGTRAALPRHETLRTTLEWSYDQLTSAEQTLLSRLSVFAGRFTLDDVEAVCCFGDVPAAQSVELVSSLVDKSLLQREPAAGSLCNTAVYRLHETMREYAGSTRSPDGLEQRWVDHYLRRCARFGAEGRYRLVEWLTWIEPEIDNVRALLRALSDDVRGVALATSLIWYWVTRATTEGVRWLDELAPVAAAPWTYFARGFLAVLQSDPVVAVPVLERGVLAARAAGQPDVLSQLLAMAAIAANMAGDRPSAERLLDEAVALSADRDDVGATLMVHQARTLNALGDGDLETARSAAADGARLSRRAGDLYSLTMMLLNQGFAALRSGDADEAERRFVEALPIARRIDDRVAQCYLLGGLGACAASVRDPQRAAQLLGAMDGLCVEVGVIVNKGMAPALSSATESVRAALGPARFESSLRDGRRMSRADALRLALREVAAPGPNGPLRQREKDVARLVAEGLSNKDIGARLFISERTVESHVRNILNKLGFHSRTQIARWVAGPESTATAPVT</sequence>
<evidence type="ECO:0000259" key="1">
    <source>
        <dbReference type="PROSITE" id="PS50043"/>
    </source>
</evidence>
<dbReference type="SMART" id="SM00421">
    <property type="entry name" value="HTH_LUXR"/>
    <property type="match status" value="1"/>
</dbReference>
<dbReference type="GO" id="GO:0006355">
    <property type="term" value="P:regulation of DNA-templated transcription"/>
    <property type="evidence" value="ECO:0007669"/>
    <property type="project" value="InterPro"/>
</dbReference>
<evidence type="ECO:0000313" key="2">
    <source>
        <dbReference type="EMBL" id="GIJ62260.1"/>
    </source>
</evidence>
<dbReference type="CDD" id="cd06170">
    <property type="entry name" value="LuxR_C_like"/>
    <property type="match status" value="1"/>
</dbReference>
<dbReference type="InterPro" id="IPR000792">
    <property type="entry name" value="Tscrpt_reg_LuxR_C"/>
</dbReference>
<dbReference type="PROSITE" id="PS00622">
    <property type="entry name" value="HTH_LUXR_1"/>
    <property type="match status" value="1"/>
</dbReference>
<dbReference type="SUPFAM" id="SSF46894">
    <property type="entry name" value="C-terminal effector domain of the bipartite response regulators"/>
    <property type="match status" value="1"/>
</dbReference>
<reference evidence="2" key="1">
    <citation type="submission" date="2021-01" db="EMBL/GenBank/DDBJ databases">
        <title>Whole genome shotgun sequence of Virgisporangium aurantiacum NBRC 16421.</title>
        <authorList>
            <person name="Komaki H."/>
            <person name="Tamura T."/>
        </authorList>
    </citation>
    <scope>NUCLEOTIDE SEQUENCE</scope>
    <source>
        <strain evidence="2">NBRC 16421</strain>
    </source>
</reference>